<feature type="domain" description="Putative restriction endonuclease" evidence="1">
    <location>
        <begin position="12"/>
        <end position="167"/>
    </location>
</feature>
<dbReference type="AlphaFoldDB" id="A0AAW9PWY6"/>
<dbReference type="SUPFAM" id="SSF52980">
    <property type="entry name" value="Restriction endonuclease-like"/>
    <property type="match status" value="1"/>
</dbReference>
<keyword evidence="3" id="KW-1185">Reference proteome</keyword>
<evidence type="ECO:0000259" key="1">
    <source>
        <dbReference type="Pfam" id="PF05685"/>
    </source>
</evidence>
<dbReference type="InterPro" id="IPR011335">
    <property type="entry name" value="Restrct_endonuc-II-like"/>
</dbReference>
<dbReference type="PANTHER" id="PTHR36558:SF1">
    <property type="entry name" value="RESTRICTION ENDONUCLEASE DOMAIN-CONTAINING PROTEIN-RELATED"/>
    <property type="match status" value="1"/>
</dbReference>
<dbReference type="PANTHER" id="PTHR36558">
    <property type="entry name" value="GLR1098 PROTEIN"/>
    <property type="match status" value="1"/>
</dbReference>
<evidence type="ECO:0000313" key="2">
    <source>
        <dbReference type="EMBL" id="MEE3715455.1"/>
    </source>
</evidence>
<keyword evidence="2" id="KW-0255">Endonuclease</keyword>
<keyword evidence="2" id="KW-0378">Hydrolase</keyword>
<evidence type="ECO:0000313" key="3">
    <source>
        <dbReference type="Proteomes" id="UP001333818"/>
    </source>
</evidence>
<dbReference type="InterPro" id="IPR012296">
    <property type="entry name" value="Nuclease_put_TT1808"/>
</dbReference>
<reference evidence="2" key="1">
    <citation type="submission" date="2024-01" db="EMBL/GenBank/DDBJ databases">
        <title>Bank of Algae and Cyanobacteria of the Azores (BACA) strain genomes.</title>
        <authorList>
            <person name="Luz R."/>
            <person name="Cordeiro R."/>
            <person name="Fonseca A."/>
            <person name="Goncalves V."/>
        </authorList>
    </citation>
    <scope>NUCLEOTIDE SEQUENCE</scope>
    <source>
        <strain evidence="2">BACA0141</strain>
    </source>
</reference>
<organism evidence="2 3">
    <name type="scientific">Tumidithrix elongata BACA0141</name>
    <dbReference type="NCBI Taxonomy" id="2716417"/>
    <lineage>
        <taxon>Bacteria</taxon>
        <taxon>Bacillati</taxon>
        <taxon>Cyanobacteriota</taxon>
        <taxon>Cyanophyceae</taxon>
        <taxon>Pseudanabaenales</taxon>
        <taxon>Pseudanabaenaceae</taxon>
        <taxon>Tumidithrix</taxon>
        <taxon>Tumidithrix elongata</taxon>
    </lineage>
</organism>
<accession>A0AAW9PWY6</accession>
<proteinExistence type="predicted"/>
<sequence length="185" mass="20704">MFAKQSAISYTEYLSYEQESSIKHEFVNGQAFAMAGASETHNVIVGNLIAGIRPHLRGSGCRVFPSDMKLTVAAADNATYYPDVMVVCDRTDSDPYVKQKPCLLVEVLSQSTALLDRREKLFNYQKLPSLQEYVLVSQSEMQVELYRKDADGKWLVQSLHAGDTLHLGSIDLAIALSEIYEDVEF</sequence>
<name>A0AAW9PWY6_9CYAN</name>
<dbReference type="CDD" id="cd06260">
    <property type="entry name" value="DUF820-like"/>
    <property type="match status" value="1"/>
</dbReference>
<dbReference type="Gene3D" id="3.90.1570.10">
    <property type="entry name" value="tt1808, chain A"/>
    <property type="match status" value="1"/>
</dbReference>
<dbReference type="InterPro" id="IPR008538">
    <property type="entry name" value="Uma2"/>
</dbReference>
<dbReference type="Pfam" id="PF05685">
    <property type="entry name" value="Uma2"/>
    <property type="match status" value="1"/>
</dbReference>
<dbReference type="Proteomes" id="UP001333818">
    <property type="component" value="Unassembled WGS sequence"/>
</dbReference>
<gene>
    <name evidence="2" type="ORF">V2H45_01700</name>
</gene>
<protein>
    <submittedName>
        <fullName evidence="2">Uma2 family endonuclease</fullName>
    </submittedName>
</protein>
<comment type="caution">
    <text evidence="2">The sequence shown here is derived from an EMBL/GenBank/DDBJ whole genome shotgun (WGS) entry which is preliminary data.</text>
</comment>
<dbReference type="GO" id="GO:0004519">
    <property type="term" value="F:endonuclease activity"/>
    <property type="evidence" value="ECO:0007669"/>
    <property type="project" value="UniProtKB-KW"/>
</dbReference>
<dbReference type="EMBL" id="JAZBJZ010000004">
    <property type="protein sequence ID" value="MEE3715455.1"/>
    <property type="molecule type" value="Genomic_DNA"/>
</dbReference>
<dbReference type="RefSeq" id="WP_330481878.1">
    <property type="nucleotide sequence ID" value="NZ_JAZBJZ010000004.1"/>
</dbReference>
<keyword evidence="2" id="KW-0540">Nuclease</keyword>